<sequence length="182" mass="21031">MENPYKRKKEPELNKQVILDAAAEIGATADWHQVTFQAIADKTGLSKGGIIHHFRNKEELLDELVRQSLAELTEWIQEEKKSTKKESSSMSYLRFVVKKSDDIHYQRVMKIIMQAVLINDHYRKGWDEWFSSQMDADIKGDENLNNLIIALVADGLWYAGNLGVYNISKSKKQQIVDKLQHL</sequence>
<dbReference type="InterPro" id="IPR036271">
    <property type="entry name" value="Tet_transcr_reg_TetR-rel_C_sf"/>
</dbReference>
<evidence type="ECO:0000259" key="3">
    <source>
        <dbReference type="PROSITE" id="PS50977"/>
    </source>
</evidence>
<evidence type="ECO:0000313" key="5">
    <source>
        <dbReference type="Proteomes" id="UP000295499"/>
    </source>
</evidence>
<organism evidence="4 5">
    <name type="scientific">Pedobacter duraquae</name>
    <dbReference type="NCBI Taxonomy" id="425511"/>
    <lineage>
        <taxon>Bacteria</taxon>
        <taxon>Pseudomonadati</taxon>
        <taxon>Bacteroidota</taxon>
        <taxon>Sphingobacteriia</taxon>
        <taxon>Sphingobacteriales</taxon>
        <taxon>Sphingobacteriaceae</taxon>
        <taxon>Pedobacter</taxon>
    </lineage>
</organism>
<dbReference type="Pfam" id="PF17937">
    <property type="entry name" value="TetR_C_28"/>
    <property type="match status" value="1"/>
</dbReference>
<dbReference type="InterPro" id="IPR001647">
    <property type="entry name" value="HTH_TetR"/>
</dbReference>
<dbReference type="InterPro" id="IPR050624">
    <property type="entry name" value="HTH-type_Tx_Regulator"/>
</dbReference>
<proteinExistence type="predicted"/>
<name>A0A4R6ILV7_9SPHI</name>
<dbReference type="GO" id="GO:0003677">
    <property type="term" value="F:DNA binding"/>
    <property type="evidence" value="ECO:0007669"/>
    <property type="project" value="UniProtKB-UniRule"/>
</dbReference>
<comment type="caution">
    <text evidence="4">The sequence shown here is derived from an EMBL/GenBank/DDBJ whole genome shotgun (WGS) entry which is preliminary data.</text>
</comment>
<dbReference type="Pfam" id="PF00440">
    <property type="entry name" value="TetR_N"/>
    <property type="match status" value="1"/>
</dbReference>
<dbReference type="RefSeq" id="WP_133554684.1">
    <property type="nucleotide sequence ID" value="NZ_SNWM01000002.1"/>
</dbReference>
<keyword evidence="5" id="KW-1185">Reference proteome</keyword>
<dbReference type="InterPro" id="IPR041479">
    <property type="entry name" value="TetR_CgmR_C"/>
</dbReference>
<reference evidence="4 5" key="1">
    <citation type="submission" date="2019-03" db="EMBL/GenBank/DDBJ databases">
        <title>Genomic Encyclopedia of Archaeal and Bacterial Type Strains, Phase II (KMG-II): from individual species to whole genera.</title>
        <authorList>
            <person name="Goeker M."/>
        </authorList>
    </citation>
    <scope>NUCLEOTIDE SEQUENCE [LARGE SCALE GENOMIC DNA]</scope>
    <source>
        <strain evidence="4 5">DSM 19034</strain>
    </source>
</reference>
<dbReference type="Proteomes" id="UP000295499">
    <property type="component" value="Unassembled WGS sequence"/>
</dbReference>
<dbReference type="InterPro" id="IPR009057">
    <property type="entry name" value="Homeodomain-like_sf"/>
</dbReference>
<feature type="DNA-binding region" description="H-T-H motif" evidence="2">
    <location>
        <begin position="35"/>
        <end position="54"/>
    </location>
</feature>
<dbReference type="EMBL" id="SNWM01000002">
    <property type="protein sequence ID" value="TDO22925.1"/>
    <property type="molecule type" value="Genomic_DNA"/>
</dbReference>
<gene>
    <name evidence="4" type="ORF">CLV32_1910</name>
</gene>
<feature type="domain" description="HTH tetR-type" evidence="3">
    <location>
        <begin position="12"/>
        <end position="72"/>
    </location>
</feature>
<dbReference type="Gene3D" id="1.10.357.10">
    <property type="entry name" value="Tetracycline Repressor, domain 2"/>
    <property type="match status" value="1"/>
</dbReference>
<dbReference type="AlphaFoldDB" id="A0A4R6ILV7"/>
<evidence type="ECO:0000256" key="2">
    <source>
        <dbReference type="PROSITE-ProRule" id="PRU00335"/>
    </source>
</evidence>
<accession>A0A4R6ILV7</accession>
<dbReference type="OrthoDB" id="9798857at2"/>
<evidence type="ECO:0000313" key="4">
    <source>
        <dbReference type="EMBL" id="TDO22925.1"/>
    </source>
</evidence>
<dbReference type="PRINTS" id="PR00455">
    <property type="entry name" value="HTHTETR"/>
</dbReference>
<dbReference type="PROSITE" id="PS50977">
    <property type="entry name" value="HTH_TETR_2"/>
    <property type="match status" value="1"/>
</dbReference>
<dbReference type="SUPFAM" id="SSF48498">
    <property type="entry name" value="Tetracyclin repressor-like, C-terminal domain"/>
    <property type="match status" value="1"/>
</dbReference>
<dbReference type="PANTHER" id="PTHR43479">
    <property type="entry name" value="ACREF/ENVCD OPERON REPRESSOR-RELATED"/>
    <property type="match status" value="1"/>
</dbReference>
<evidence type="ECO:0000256" key="1">
    <source>
        <dbReference type="ARBA" id="ARBA00023125"/>
    </source>
</evidence>
<dbReference type="SUPFAM" id="SSF46689">
    <property type="entry name" value="Homeodomain-like"/>
    <property type="match status" value="1"/>
</dbReference>
<keyword evidence="1 2" id="KW-0238">DNA-binding</keyword>
<protein>
    <submittedName>
        <fullName evidence="4">TetR family transcriptional regulator</fullName>
    </submittedName>
</protein>
<dbReference type="PANTHER" id="PTHR43479:SF11">
    <property type="entry name" value="ACREF_ENVCD OPERON REPRESSOR-RELATED"/>
    <property type="match status" value="1"/>
</dbReference>